<protein>
    <submittedName>
        <fullName evidence="1">Uncharacterized protein</fullName>
    </submittedName>
</protein>
<evidence type="ECO:0000313" key="2">
    <source>
        <dbReference type="Proteomes" id="UP000241964"/>
    </source>
</evidence>
<evidence type="ECO:0000313" key="1">
    <source>
        <dbReference type="EMBL" id="PSL27268.1"/>
    </source>
</evidence>
<comment type="caution">
    <text evidence="1">The sequence shown here is derived from an EMBL/GenBank/DDBJ whole genome shotgun (WGS) entry which is preliminary data.</text>
</comment>
<proteinExistence type="predicted"/>
<dbReference type="Proteomes" id="UP000241964">
    <property type="component" value="Unassembled WGS sequence"/>
</dbReference>
<sequence>MGKTKTFKTNYALPGQPMTDEEVKSMLQETQQGKFHSMQDLKQKIAEWKSKFAR</sequence>
<gene>
    <name evidence="1" type="ORF">CLV60_108123</name>
</gene>
<organism evidence="1 2">
    <name type="scientific">Dyadobacter jiangsuensis</name>
    <dbReference type="NCBI Taxonomy" id="1591085"/>
    <lineage>
        <taxon>Bacteria</taxon>
        <taxon>Pseudomonadati</taxon>
        <taxon>Bacteroidota</taxon>
        <taxon>Cytophagia</taxon>
        <taxon>Cytophagales</taxon>
        <taxon>Spirosomataceae</taxon>
        <taxon>Dyadobacter</taxon>
    </lineage>
</organism>
<name>A0A2P8FZX0_9BACT</name>
<dbReference type="AlphaFoldDB" id="A0A2P8FZX0"/>
<accession>A0A2P8FZX0</accession>
<keyword evidence="2" id="KW-1185">Reference proteome</keyword>
<reference evidence="1 2" key="1">
    <citation type="submission" date="2018-03" db="EMBL/GenBank/DDBJ databases">
        <title>Genomic Encyclopedia of Archaeal and Bacterial Type Strains, Phase II (KMG-II): from individual species to whole genera.</title>
        <authorList>
            <person name="Goeker M."/>
        </authorList>
    </citation>
    <scope>NUCLEOTIDE SEQUENCE [LARGE SCALE GENOMIC DNA]</scope>
    <source>
        <strain evidence="1 2">DSM 29057</strain>
    </source>
</reference>
<dbReference type="EMBL" id="PYAS01000008">
    <property type="protein sequence ID" value="PSL27268.1"/>
    <property type="molecule type" value="Genomic_DNA"/>
</dbReference>